<keyword evidence="6" id="KW-1185">Reference proteome</keyword>
<evidence type="ECO:0000256" key="2">
    <source>
        <dbReference type="ARBA" id="ARBA00022840"/>
    </source>
</evidence>
<keyword evidence="1" id="KW-0547">Nucleotide-binding</keyword>
<dbReference type="EMBL" id="ABEU02000001">
    <property type="protein sequence ID" value="PNR63245.1"/>
    <property type="molecule type" value="Genomic_DNA"/>
</dbReference>
<evidence type="ECO:0000313" key="6">
    <source>
        <dbReference type="Proteomes" id="UP000006727"/>
    </source>
</evidence>
<sequence>MLIAFSHLKLLGTDEDCRVDQFWFFVLSLEYLHNGCSPNIIHRDIKSCSILLTSNYTANVADFDLSKIYTSTQNLTEKSDVYSFGVVMLEILCARAPNDNTLTRNCVQAGDVERILDPVLLRCVSDMEAVWRVAETAIMCVEPRGKFRQTMQDVV</sequence>
<feature type="domain" description="Protein kinase" evidence="3">
    <location>
        <begin position="1"/>
        <end position="155"/>
    </location>
</feature>
<name>A0A2K1LB31_PHYPA</name>
<dbReference type="AlphaFoldDB" id="A0A2K1LB31"/>
<organism evidence="4">
    <name type="scientific">Physcomitrium patens</name>
    <name type="common">Spreading-leaved earth moss</name>
    <name type="synonym">Physcomitrella patens</name>
    <dbReference type="NCBI Taxonomy" id="3218"/>
    <lineage>
        <taxon>Eukaryota</taxon>
        <taxon>Viridiplantae</taxon>
        <taxon>Streptophyta</taxon>
        <taxon>Embryophyta</taxon>
        <taxon>Bryophyta</taxon>
        <taxon>Bryophytina</taxon>
        <taxon>Bryopsida</taxon>
        <taxon>Funariidae</taxon>
        <taxon>Funariales</taxon>
        <taxon>Funariaceae</taxon>
        <taxon>Physcomitrium</taxon>
    </lineage>
</organism>
<proteinExistence type="predicted"/>
<dbReference type="InterPro" id="IPR011009">
    <property type="entry name" value="Kinase-like_dom_sf"/>
</dbReference>
<dbReference type="Gramene" id="Pp3c1_36030V3.1">
    <property type="protein sequence ID" value="Pp3c1_36030V3.1"/>
    <property type="gene ID" value="Pp3c1_36030"/>
</dbReference>
<dbReference type="PaxDb" id="3218-PP1S28_156V6.1"/>
<reference evidence="4 6" key="1">
    <citation type="journal article" date="2008" name="Science">
        <title>The Physcomitrella genome reveals evolutionary insights into the conquest of land by plants.</title>
        <authorList>
            <person name="Rensing S."/>
            <person name="Lang D."/>
            <person name="Zimmer A."/>
            <person name="Terry A."/>
            <person name="Salamov A."/>
            <person name="Shapiro H."/>
            <person name="Nishiyama T."/>
            <person name="Perroud P.-F."/>
            <person name="Lindquist E."/>
            <person name="Kamisugi Y."/>
            <person name="Tanahashi T."/>
            <person name="Sakakibara K."/>
            <person name="Fujita T."/>
            <person name="Oishi K."/>
            <person name="Shin-I T."/>
            <person name="Kuroki Y."/>
            <person name="Toyoda A."/>
            <person name="Suzuki Y."/>
            <person name="Hashimoto A."/>
            <person name="Yamaguchi K."/>
            <person name="Sugano A."/>
            <person name="Kohara Y."/>
            <person name="Fujiyama A."/>
            <person name="Anterola A."/>
            <person name="Aoki S."/>
            <person name="Ashton N."/>
            <person name="Barbazuk W.B."/>
            <person name="Barker E."/>
            <person name="Bennetzen J."/>
            <person name="Bezanilla M."/>
            <person name="Blankenship R."/>
            <person name="Cho S.H."/>
            <person name="Dutcher S."/>
            <person name="Estelle M."/>
            <person name="Fawcett J.A."/>
            <person name="Gundlach H."/>
            <person name="Hanada K."/>
            <person name="Heyl A."/>
            <person name="Hicks K.A."/>
            <person name="Hugh J."/>
            <person name="Lohr M."/>
            <person name="Mayer K."/>
            <person name="Melkozernov A."/>
            <person name="Murata T."/>
            <person name="Nelson D."/>
            <person name="Pils B."/>
            <person name="Prigge M."/>
            <person name="Reiss B."/>
            <person name="Renner T."/>
            <person name="Rombauts S."/>
            <person name="Rushton P."/>
            <person name="Sanderfoot A."/>
            <person name="Schween G."/>
            <person name="Shiu S.-H."/>
            <person name="Stueber K."/>
            <person name="Theodoulou F.L."/>
            <person name="Tu H."/>
            <person name="Van de Peer Y."/>
            <person name="Verrier P.J."/>
            <person name="Waters E."/>
            <person name="Wood A."/>
            <person name="Yang L."/>
            <person name="Cove D."/>
            <person name="Cuming A."/>
            <person name="Hasebe M."/>
            <person name="Lucas S."/>
            <person name="Mishler D.B."/>
            <person name="Reski R."/>
            <person name="Grigoriev I."/>
            <person name="Quatrano R.S."/>
            <person name="Boore J.L."/>
        </authorList>
    </citation>
    <scope>NUCLEOTIDE SEQUENCE [LARGE SCALE GENOMIC DNA]</scope>
    <source>
        <strain evidence="5 6">cv. Gransden 2004</strain>
    </source>
</reference>
<reference evidence="5" key="3">
    <citation type="submission" date="2020-12" db="UniProtKB">
        <authorList>
            <consortium name="EnsemblPlants"/>
        </authorList>
    </citation>
    <scope>IDENTIFICATION</scope>
</reference>
<dbReference type="PROSITE" id="PS50011">
    <property type="entry name" value="PROTEIN_KINASE_DOM"/>
    <property type="match status" value="1"/>
</dbReference>
<dbReference type="GO" id="GO:0004672">
    <property type="term" value="F:protein kinase activity"/>
    <property type="evidence" value="ECO:0007669"/>
    <property type="project" value="InterPro"/>
</dbReference>
<evidence type="ECO:0000256" key="1">
    <source>
        <dbReference type="ARBA" id="ARBA00022741"/>
    </source>
</evidence>
<dbReference type="InterPro" id="IPR000719">
    <property type="entry name" value="Prot_kinase_dom"/>
</dbReference>
<evidence type="ECO:0000313" key="5">
    <source>
        <dbReference type="EnsemblPlants" id="Pp3c1_36030V3.1"/>
    </source>
</evidence>
<dbReference type="PANTHER" id="PTHR47989:SF66">
    <property type="entry name" value="DNA HELICASE"/>
    <property type="match status" value="1"/>
</dbReference>
<dbReference type="SUPFAM" id="SSF56112">
    <property type="entry name" value="Protein kinase-like (PK-like)"/>
    <property type="match status" value="1"/>
</dbReference>
<dbReference type="GO" id="GO:0005524">
    <property type="term" value="F:ATP binding"/>
    <property type="evidence" value="ECO:0007669"/>
    <property type="project" value="UniProtKB-KW"/>
</dbReference>
<reference evidence="4 6" key="2">
    <citation type="journal article" date="2018" name="Plant J.">
        <title>The Physcomitrella patens chromosome-scale assembly reveals moss genome structure and evolution.</title>
        <authorList>
            <person name="Lang D."/>
            <person name="Ullrich K.K."/>
            <person name="Murat F."/>
            <person name="Fuchs J."/>
            <person name="Jenkins J."/>
            <person name="Haas F.B."/>
            <person name="Piednoel M."/>
            <person name="Gundlach H."/>
            <person name="Van Bel M."/>
            <person name="Meyberg R."/>
            <person name="Vives C."/>
            <person name="Morata J."/>
            <person name="Symeonidi A."/>
            <person name="Hiss M."/>
            <person name="Muchero W."/>
            <person name="Kamisugi Y."/>
            <person name="Saleh O."/>
            <person name="Blanc G."/>
            <person name="Decker E.L."/>
            <person name="van Gessel N."/>
            <person name="Grimwood J."/>
            <person name="Hayes R.D."/>
            <person name="Graham S.W."/>
            <person name="Gunter L.E."/>
            <person name="McDaniel S.F."/>
            <person name="Hoernstein S.N.W."/>
            <person name="Larsson A."/>
            <person name="Li F.W."/>
            <person name="Perroud P.F."/>
            <person name="Phillips J."/>
            <person name="Ranjan P."/>
            <person name="Rokshar D.S."/>
            <person name="Rothfels C.J."/>
            <person name="Schneider L."/>
            <person name="Shu S."/>
            <person name="Stevenson D.W."/>
            <person name="Thummler F."/>
            <person name="Tillich M."/>
            <person name="Villarreal Aguilar J.C."/>
            <person name="Widiez T."/>
            <person name="Wong G.K."/>
            <person name="Wymore A."/>
            <person name="Zhang Y."/>
            <person name="Zimmer A.D."/>
            <person name="Quatrano R.S."/>
            <person name="Mayer K.F.X."/>
            <person name="Goodstein D."/>
            <person name="Casacuberta J.M."/>
            <person name="Vandepoele K."/>
            <person name="Reski R."/>
            <person name="Cuming A.C."/>
            <person name="Tuskan G.A."/>
            <person name="Maumus F."/>
            <person name="Salse J."/>
            <person name="Schmutz J."/>
            <person name="Rensing S.A."/>
        </authorList>
    </citation>
    <scope>NUCLEOTIDE SEQUENCE [LARGE SCALE GENOMIC DNA]</scope>
    <source>
        <strain evidence="5 6">cv. Gransden 2004</strain>
    </source>
</reference>
<dbReference type="OMA" id="CARAPND"/>
<dbReference type="Proteomes" id="UP000006727">
    <property type="component" value="Chromosome 1"/>
</dbReference>
<evidence type="ECO:0000313" key="4">
    <source>
        <dbReference type="EMBL" id="PNR63245.1"/>
    </source>
</evidence>
<gene>
    <name evidence="4" type="ORF">PHYPA_001670</name>
</gene>
<evidence type="ECO:0000259" key="3">
    <source>
        <dbReference type="PROSITE" id="PS50011"/>
    </source>
</evidence>
<keyword evidence="2" id="KW-0067">ATP-binding</keyword>
<dbReference type="InParanoid" id="A0A2K1LB31"/>
<dbReference type="PANTHER" id="PTHR47989">
    <property type="entry name" value="OS01G0750732 PROTEIN"/>
    <property type="match status" value="1"/>
</dbReference>
<dbReference type="EnsemblPlants" id="Pp3c1_36030V3.1">
    <property type="protein sequence ID" value="Pp3c1_36030V3.1"/>
    <property type="gene ID" value="Pp3c1_36030"/>
</dbReference>
<protein>
    <recommendedName>
        <fullName evidence="3">Protein kinase domain-containing protein</fullName>
    </recommendedName>
</protein>
<accession>A0A2K1LB31</accession>
<dbReference type="Gene3D" id="1.10.510.10">
    <property type="entry name" value="Transferase(Phosphotransferase) domain 1"/>
    <property type="match status" value="2"/>
</dbReference>